<gene>
    <name evidence="7" type="ORF">SAMN02745202_01085</name>
</gene>
<feature type="domain" description="Methylamine utilisation protein MauE" evidence="6">
    <location>
        <begin position="7"/>
        <end position="141"/>
    </location>
</feature>
<dbReference type="eggNOG" id="COG2259">
    <property type="taxonomic scope" value="Bacteria"/>
</dbReference>
<accession>A0A1T4NID2</accession>
<dbReference type="Pfam" id="PF07291">
    <property type="entry name" value="MauE"/>
    <property type="match status" value="1"/>
</dbReference>
<dbReference type="STRING" id="28136.SAMN02745202_01085"/>
<dbReference type="GO" id="GO:0030416">
    <property type="term" value="P:methylamine metabolic process"/>
    <property type="evidence" value="ECO:0007669"/>
    <property type="project" value="InterPro"/>
</dbReference>
<evidence type="ECO:0000256" key="2">
    <source>
        <dbReference type="ARBA" id="ARBA00022692"/>
    </source>
</evidence>
<feature type="transmembrane region" description="Helical" evidence="5">
    <location>
        <begin position="89"/>
        <end position="106"/>
    </location>
</feature>
<evidence type="ECO:0000313" key="7">
    <source>
        <dbReference type="EMBL" id="SJZ78984.1"/>
    </source>
</evidence>
<evidence type="ECO:0000256" key="4">
    <source>
        <dbReference type="ARBA" id="ARBA00023136"/>
    </source>
</evidence>
<name>A0A1T4NID2_9BACT</name>
<keyword evidence="4 5" id="KW-0472">Membrane</keyword>
<keyword evidence="2 5" id="KW-0812">Transmembrane</keyword>
<protein>
    <submittedName>
        <fullName evidence="7">Triosephosphate isomerase (TIM)</fullName>
    </submittedName>
</protein>
<evidence type="ECO:0000256" key="1">
    <source>
        <dbReference type="ARBA" id="ARBA00004141"/>
    </source>
</evidence>
<reference evidence="7 8" key="1">
    <citation type="submission" date="2017-02" db="EMBL/GenBank/DDBJ databases">
        <authorList>
            <person name="Peterson S.W."/>
        </authorList>
    </citation>
    <scope>NUCLEOTIDE SEQUENCE [LARGE SCALE GENOMIC DNA]</scope>
    <source>
        <strain evidence="7 8">ATCC 43324</strain>
    </source>
</reference>
<keyword evidence="7" id="KW-0413">Isomerase</keyword>
<dbReference type="AlphaFoldDB" id="A0A1T4NID2"/>
<comment type="subcellular location">
    <subcellularLocation>
        <location evidence="1">Membrane</location>
        <topology evidence="1">Multi-pass membrane protein</topology>
    </subcellularLocation>
</comment>
<evidence type="ECO:0000256" key="3">
    <source>
        <dbReference type="ARBA" id="ARBA00022989"/>
    </source>
</evidence>
<organism evidence="7 8">
    <name type="scientific">Segatella oulorum</name>
    <dbReference type="NCBI Taxonomy" id="28136"/>
    <lineage>
        <taxon>Bacteria</taxon>
        <taxon>Pseudomonadati</taxon>
        <taxon>Bacteroidota</taxon>
        <taxon>Bacteroidia</taxon>
        <taxon>Bacteroidales</taxon>
        <taxon>Prevotellaceae</taxon>
        <taxon>Segatella</taxon>
    </lineage>
</organism>
<evidence type="ECO:0000256" key="5">
    <source>
        <dbReference type="SAM" id="Phobius"/>
    </source>
</evidence>
<feature type="transmembrane region" description="Helical" evidence="5">
    <location>
        <begin position="156"/>
        <end position="175"/>
    </location>
</feature>
<keyword evidence="3 5" id="KW-1133">Transmembrane helix</keyword>
<evidence type="ECO:0000259" key="6">
    <source>
        <dbReference type="Pfam" id="PF07291"/>
    </source>
</evidence>
<feature type="transmembrane region" description="Helical" evidence="5">
    <location>
        <begin position="126"/>
        <end position="144"/>
    </location>
</feature>
<sequence length="448" mass="51130">MRQQLLKWLIQVSRFILALVFIFSGYVKAIDPMGTQYKLQDYLGALHLTGAVPQLLLLGTSVALSALEFTLGILLLFAIRRRQTSRLTFIFMVFMTLVTLGLALSNTVKDCGCFGDAIHLTNTQTLLKNIVLLACSAVVGWKPLYMTRFVRKNTQWIIINYTLVFTLINSLWSLYDLPQFDFRPYRIGVNIPQAMETPAGAPHPQYETTFILSKNGQQKTFTLDNYPDSTWTFIDSKTTLVKAGYVPPIHDFAIEDLRTGDDLTTKILQHKGYTFLLIAPHLETADDGNFGDIDQLYEYAQQQRIPFYGLTASTDKAIRRWIDLTGAEYPFFSTDETVLKTIIRSNPGLLLLHNGTIINKWSHNALPAGDDLSRPIAQATWAKMPQDSVPSKIIVIVLWFVLPLTLLTLADRFWAWSQWVRLKEKKNKDNLYQLFNKKNQYEKENGSR</sequence>
<dbReference type="EMBL" id="FUXK01000010">
    <property type="protein sequence ID" value="SJZ78984.1"/>
    <property type="molecule type" value="Genomic_DNA"/>
</dbReference>
<proteinExistence type="predicted"/>
<dbReference type="GO" id="GO:0016853">
    <property type="term" value="F:isomerase activity"/>
    <property type="evidence" value="ECO:0007669"/>
    <property type="project" value="UniProtKB-KW"/>
</dbReference>
<feature type="transmembrane region" description="Helical" evidence="5">
    <location>
        <begin position="393"/>
        <end position="415"/>
    </location>
</feature>
<dbReference type="InterPro" id="IPR009908">
    <property type="entry name" value="Methylamine_util_MauE"/>
</dbReference>
<feature type="transmembrane region" description="Helical" evidence="5">
    <location>
        <begin position="53"/>
        <end position="77"/>
    </location>
</feature>
<evidence type="ECO:0000313" key="8">
    <source>
        <dbReference type="Proteomes" id="UP000190065"/>
    </source>
</evidence>
<dbReference type="Proteomes" id="UP000190065">
    <property type="component" value="Unassembled WGS sequence"/>
</dbReference>
<dbReference type="GO" id="GO:0016020">
    <property type="term" value="C:membrane"/>
    <property type="evidence" value="ECO:0007669"/>
    <property type="project" value="UniProtKB-SubCell"/>
</dbReference>
<dbReference type="NCBIfam" id="NF045576">
    <property type="entry name" value="BT_3928_fam"/>
    <property type="match status" value="1"/>
</dbReference>